<sequence>MKEITCECGHINPEGTVLCEECGKPIEKNQHIDGNDEKQLLNMRYDGSARRSQTYNRTIVDKVWNFFSSVKVGVTLIFITVIASAIGTIFPQEEFIQSTVDPAIHYRDQYGLAGQIYYQLGFHDLFSSWWYMILLAMIGISIVIASIDRFFPLYKTLKKQKPKRHELFMKKQRIFGRTTAEDIDIDRFKENLKKRRFKIYEQDGHLLAEKNRFARWGPYVNHIGLIIFLLGALLRFVPAFYVDEFIWVREGETALISGTEGEFYIKNEDFTLETYDKDDPEDARFKEAIENQEGPIPKTFRTDATIYERTNKDVTGADPELEAVKEGAATLNNPLKFDDYALYQSSYQLDEFKDMSFKIHDKDDDETNHGEFTIDLTDPQSTYELEGGFRVEVVNYFPDYEMQDGQPESVTKYPRNPAFVFNVYPPGEEEAETSFLGIGANIGASEDNQYKLGLTGFNVRDVTGLTVKKDHTLGIISLGGAIFMIGVIQGMYWNHRRIWLQPREDGVWIAGHTNKNWYALRMEIERAIEDTNIEAPVDQYEMKS</sequence>
<dbReference type="RefSeq" id="WP_075036765.1">
    <property type="nucleotide sequence ID" value="NZ_FOSB01000006.1"/>
</dbReference>
<keyword evidence="3" id="KW-0201">Cytochrome c-type biogenesis</keyword>
<evidence type="ECO:0000313" key="8">
    <source>
        <dbReference type="EMBL" id="SFK01576.1"/>
    </source>
</evidence>
<keyword evidence="2 6" id="KW-0812">Transmembrane</keyword>
<feature type="transmembrane region" description="Helical" evidence="6">
    <location>
        <begin position="129"/>
        <end position="151"/>
    </location>
</feature>
<keyword evidence="4 6" id="KW-1133">Transmembrane helix</keyword>
<gene>
    <name evidence="8" type="ORF">SAMN04487936_106155</name>
</gene>
<keyword evidence="9" id="KW-1185">Reference proteome</keyword>
<dbReference type="PANTHER" id="PTHR31566:SF0">
    <property type="entry name" value="CYTOCHROME C BIOGENESIS PROTEIN CCS1, CHLOROPLASTIC"/>
    <property type="match status" value="1"/>
</dbReference>
<organism evidence="8 9">
    <name type="scientific">Halobacillus dabanensis</name>
    <dbReference type="NCBI Taxonomy" id="240302"/>
    <lineage>
        <taxon>Bacteria</taxon>
        <taxon>Bacillati</taxon>
        <taxon>Bacillota</taxon>
        <taxon>Bacilli</taxon>
        <taxon>Bacillales</taxon>
        <taxon>Bacillaceae</taxon>
        <taxon>Halobacillus</taxon>
    </lineage>
</organism>
<dbReference type="OrthoDB" id="9770923at2"/>
<feature type="transmembrane region" description="Helical" evidence="6">
    <location>
        <begin position="219"/>
        <end position="241"/>
    </location>
</feature>
<feature type="transmembrane region" description="Helical" evidence="6">
    <location>
        <begin position="473"/>
        <end position="493"/>
    </location>
</feature>
<feature type="domain" description="ResB-like" evidence="7">
    <location>
        <begin position="70"/>
        <end position="410"/>
    </location>
</feature>
<evidence type="ECO:0000256" key="2">
    <source>
        <dbReference type="ARBA" id="ARBA00022692"/>
    </source>
</evidence>
<dbReference type="STRING" id="240302.BN982_01747"/>
<dbReference type="AlphaFoldDB" id="A0A1I3W505"/>
<evidence type="ECO:0000256" key="1">
    <source>
        <dbReference type="ARBA" id="ARBA00004141"/>
    </source>
</evidence>
<reference evidence="9" key="1">
    <citation type="submission" date="2016-10" db="EMBL/GenBank/DDBJ databases">
        <authorList>
            <person name="Varghese N."/>
            <person name="Submissions S."/>
        </authorList>
    </citation>
    <scope>NUCLEOTIDE SEQUENCE [LARGE SCALE GENOMIC DNA]</scope>
    <source>
        <strain evidence="9">CGMCC 1.3704</strain>
    </source>
</reference>
<feature type="transmembrane region" description="Helical" evidence="6">
    <location>
        <begin position="72"/>
        <end position="90"/>
    </location>
</feature>
<accession>A0A1I3W505</accession>
<name>A0A1I3W505_HALDA</name>
<dbReference type="Proteomes" id="UP000183557">
    <property type="component" value="Unassembled WGS sequence"/>
</dbReference>
<evidence type="ECO:0000256" key="4">
    <source>
        <dbReference type="ARBA" id="ARBA00022989"/>
    </source>
</evidence>
<evidence type="ECO:0000256" key="6">
    <source>
        <dbReference type="SAM" id="Phobius"/>
    </source>
</evidence>
<dbReference type="EMBL" id="FOSB01000006">
    <property type="protein sequence ID" value="SFK01576.1"/>
    <property type="molecule type" value="Genomic_DNA"/>
</dbReference>
<dbReference type="GO" id="GO:0017004">
    <property type="term" value="P:cytochrome complex assembly"/>
    <property type="evidence" value="ECO:0007669"/>
    <property type="project" value="UniProtKB-KW"/>
</dbReference>
<dbReference type="GO" id="GO:0016020">
    <property type="term" value="C:membrane"/>
    <property type="evidence" value="ECO:0007669"/>
    <property type="project" value="UniProtKB-SubCell"/>
</dbReference>
<dbReference type="PANTHER" id="PTHR31566">
    <property type="entry name" value="CYTOCHROME C BIOGENESIS PROTEIN CCS1, CHLOROPLASTIC"/>
    <property type="match status" value="1"/>
</dbReference>
<proteinExistence type="predicted"/>
<dbReference type="InterPro" id="IPR023494">
    <property type="entry name" value="Cyt_c_bgen_Ccs1/CcsB/ResB"/>
</dbReference>
<evidence type="ECO:0000256" key="3">
    <source>
        <dbReference type="ARBA" id="ARBA00022748"/>
    </source>
</evidence>
<feature type="domain" description="ResB-like" evidence="7">
    <location>
        <begin position="446"/>
        <end position="524"/>
    </location>
</feature>
<evidence type="ECO:0000259" key="7">
    <source>
        <dbReference type="Pfam" id="PF05140"/>
    </source>
</evidence>
<comment type="subcellular location">
    <subcellularLocation>
        <location evidence="1">Membrane</location>
        <topology evidence="1">Multi-pass membrane protein</topology>
    </subcellularLocation>
</comment>
<evidence type="ECO:0000256" key="5">
    <source>
        <dbReference type="ARBA" id="ARBA00023136"/>
    </source>
</evidence>
<dbReference type="InterPro" id="IPR007816">
    <property type="entry name" value="ResB-like_domain"/>
</dbReference>
<evidence type="ECO:0000313" key="9">
    <source>
        <dbReference type="Proteomes" id="UP000183557"/>
    </source>
</evidence>
<keyword evidence="5 6" id="KW-0472">Membrane</keyword>
<protein>
    <submittedName>
        <fullName evidence="8">Cytochrome c biogenesis protein</fullName>
    </submittedName>
</protein>
<dbReference type="Pfam" id="PF05140">
    <property type="entry name" value="ResB"/>
    <property type="match status" value="2"/>
</dbReference>